<accession>A0ABU9Z8Y1</accession>
<evidence type="ECO:0000313" key="1">
    <source>
        <dbReference type="EMBL" id="MEN3227836.1"/>
    </source>
</evidence>
<dbReference type="SUPFAM" id="SSF53474">
    <property type="entry name" value="alpha/beta-Hydrolases"/>
    <property type="match status" value="1"/>
</dbReference>
<evidence type="ECO:0000313" key="2">
    <source>
        <dbReference type="Proteomes" id="UP001404845"/>
    </source>
</evidence>
<dbReference type="InterPro" id="IPR029058">
    <property type="entry name" value="AB_hydrolase_fold"/>
</dbReference>
<comment type="caution">
    <text evidence="1">The sequence shown here is derived from an EMBL/GenBank/DDBJ whole genome shotgun (WGS) entry which is preliminary data.</text>
</comment>
<organism evidence="1 2">
    <name type="scientific">Methylorubrum rhodesianum</name>
    <dbReference type="NCBI Taxonomy" id="29427"/>
    <lineage>
        <taxon>Bacteria</taxon>
        <taxon>Pseudomonadati</taxon>
        <taxon>Pseudomonadota</taxon>
        <taxon>Alphaproteobacteria</taxon>
        <taxon>Hyphomicrobiales</taxon>
        <taxon>Methylobacteriaceae</taxon>
        <taxon>Methylorubrum</taxon>
    </lineage>
</organism>
<protein>
    <submittedName>
        <fullName evidence="1">Alpha/beta fold hydrolase</fullName>
    </submittedName>
</protein>
<dbReference type="Proteomes" id="UP001404845">
    <property type="component" value="Unassembled WGS sequence"/>
</dbReference>
<dbReference type="RefSeq" id="WP_345970664.1">
    <property type="nucleotide sequence ID" value="NZ_JAQYXL010000001.1"/>
</dbReference>
<name>A0ABU9Z8Y1_9HYPH</name>
<dbReference type="EMBL" id="JAQYXL010000001">
    <property type="protein sequence ID" value="MEN3227836.1"/>
    <property type="molecule type" value="Genomic_DNA"/>
</dbReference>
<sequence length="329" mass="35205">MRTHSRNWRVLVLIIVTALSACSIATPIRYAAESALDPPERPPIGAPDGTDLMLYSVAIGEGAASDRPKRMLFVSGSGCTSLKHFLRPYLQPLRTPYRVYAVQKPGVADGDLGLACGDAFHAADTLPAILMRQRAVFDWLKRGGDGGNGPITLFGVSEGGGIAVALAAEAGPAVVDRVVVIGSGGLTLRRSLQILASQDLLAVDFDALSAKVASDPHSVAKRRFGHAHTYWSSMLDADPLPAYLRLRVPALVLFGEKDRSVPVEAAWHLKEAMRAAGQTNVTVQTVTGADHALRRDGKDLKPSLFRGVSDWLKDGVWKHDPAREHGGSP</sequence>
<proteinExistence type="predicted"/>
<dbReference type="PROSITE" id="PS51257">
    <property type="entry name" value="PROKAR_LIPOPROTEIN"/>
    <property type="match status" value="1"/>
</dbReference>
<dbReference type="GO" id="GO:0016787">
    <property type="term" value="F:hydrolase activity"/>
    <property type="evidence" value="ECO:0007669"/>
    <property type="project" value="UniProtKB-KW"/>
</dbReference>
<dbReference type="PANTHER" id="PTHR43265">
    <property type="entry name" value="ESTERASE ESTD"/>
    <property type="match status" value="1"/>
</dbReference>
<gene>
    <name evidence="1" type="ORF">PUR21_09395</name>
</gene>
<reference evidence="1 2" key="1">
    <citation type="journal article" date="2023" name="PLoS ONE">
        <title>Complete genome assembly of Hawai'i environmental nontuberculous mycobacteria reveals unexpected co-isolation with methylobacteria.</title>
        <authorList>
            <person name="Hendrix J."/>
            <person name="Epperson L.E."/>
            <person name="Tong E.I."/>
            <person name="Chan Y.L."/>
            <person name="Hasan N.A."/>
            <person name="Dawrs S.N."/>
            <person name="Norton G.J."/>
            <person name="Virdi R."/>
            <person name="Crooks J.L."/>
            <person name="Chan E.D."/>
            <person name="Honda J.R."/>
            <person name="Strong M."/>
        </authorList>
    </citation>
    <scope>NUCLEOTIDE SEQUENCE [LARGE SCALE GENOMIC DNA]</scope>
    <source>
        <strain evidence="1 2">NJH_HI01</strain>
    </source>
</reference>
<dbReference type="InterPro" id="IPR053145">
    <property type="entry name" value="AB_hydrolase_Est10"/>
</dbReference>
<keyword evidence="2" id="KW-1185">Reference proteome</keyword>
<dbReference type="Gene3D" id="3.40.50.1820">
    <property type="entry name" value="alpha/beta hydrolase"/>
    <property type="match status" value="1"/>
</dbReference>
<keyword evidence="1" id="KW-0378">Hydrolase</keyword>
<dbReference type="PANTHER" id="PTHR43265:SF1">
    <property type="entry name" value="ESTERASE ESTD"/>
    <property type="match status" value="1"/>
</dbReference>